<feature type="region of interest" description="Disordered" evidence="1">
    <location>
        <begin position="49"/>
        <end position="107"/>
    </location>
</feature>
<reference evidence="2 3" key="1">
    <citation type="journal article" date="2019" name="Nat. Ecol. Evol.">
        <title>Megaphylogeny resolves global patterns of mushroom evolution.</title>
        <authorList>
            <person name="Varga T."/>
            <person name="Krizsan K."/>
            <person name="Foldi C."/>
            <person name="Dima B."/>
            <person name="Sanchez-Garcia M."/>
            <person name="Sanchez-Ramirez S."/>
            <person name="Szollosi G.J."/>
            <person name="Szarkandi J.G."/>
            <person name="Papp V."/>
            <person name="Albert L."/>
            <person name="Andreopoulos W."/>
            <person name="Angelini C."/>
            <person name="Antonin V."/>
            <person name="Barry K.W."/>
            <person name="Bougher N.L."/>
            <person name="Buchanan P."/>
            <person name="Buyck B."/>
            <person name="Bense V."/>
            <person name="Catcheside P."/>
            <person name="Chovatia M."/>
            <person name="Cooper J."/>
            <person name="Damon W."/>
            <person name="Desjardin D."/>
            <person name="Finy P."/>
            <person name="Geml J."/>
            <person name="Haridas S."/>
            <person name="Hughes K."/>
            <person name="Justo A."/>
            <person name="Karasinski D."/>
            <person name="Kautmanova I."/>
            <person name="Kiss B."/>
            <person name="Kocsube S."/>
            <person name="Kotiranta H."/>
            <person name="LaButti K.M."/>
            <person name="Lechner B.E."/>
            <person name="Liimatainen K."/>
            <person name="Lipzen A."/>
            <person name="Lukacs Z."/>
            <person name="Mihaltcheva S."/>
            <person name="Morgado L.N."/>
            <person name="Niskanen T."/>
            <person name="Noordeloos M.E."/>
            <person name="Ohm R.A."/>
            <person name="Ortiz-Santana B."/>
            <person name="Ovrebo C."/>
            <person name="Racz N."/>
            <person name="Riley R."/>
            <person name="Savchenko A."/>
            <person name="Shiryaev A."/>
            <person name="Soop K."/>
            <person name="Spirin V."/>
            <person name="Szebenyi C."/>
            <person name="Tomsovsky M."/>
            <person name="Tulloss R.E."/>
            <person name="Uehling J."/>
            <person name="Grigoriev I.V."/>
            <person name="Vagvolgyi C."/>
            <person name="Papp T."/>
            <person name="Martin F.M."/>
            <person name="Miettinen O."/>
            <person name="Hibbett D.S."/>
            <person name="Nagy L.G."/>
        </authorList>
    </citation>
    <scope>NUCLEOTIDE SEQUENCE [LARGE SCALE GENOMIC DNA]</scope>
    <source>
        <strain evidence="2 3">FP101781</strain>
    </source>
</reference>
<keyword evidence="3" id="KW-1185">Reference proteome</keyword>
<sequence length="301" mass="32488">MNMYGPVMAYHSPSADFHMDPVYAPPPFPSFQPSTYGYREDFSLPPVFPEPRRYTYSPSQTPPGGIQGPPSMPSEPSYMDPNSGHPGPFGQSLPFTQPSSRVGSPYVPGGGYHGSWSSFEDNSHGLSPGAPSYPLAGPAIAPYQAVTSPDEHSYPPTGMQIAHTDPIGSAPSHAGDTSQRRYGAGSIVHGGEHATSGHGSEPTGDVQPPTFPIFLVKRKVDSKVLTKFTELVDDDGTHWALQVNGMQYHILPSEDNTIQMARERIEPVAPPEEVGQTAYSHGEIVEICIPGNTRIHREIQV</sequence>
<name>A0A4Y7TWV4_COPMI</name>
<dbReference type="OrthoDB" id="3132957at2759"/>
<evidence type="ECO:0000313" key="3">
    <source>
        <dbReference type="Proteomes" id="UP000298030"/>
    </source>
</evidence>
<comment type="caution">
    <text evidence="2">The sequence shown here is derived from an EMBL/GenBank/DDBJ whole genome shotgun (WGS) entry which is preliminary data.</text>
</comment>
<feature type="region of interest" description="Disordered" evidence="1">
    <location>
        <begin position="146"/>
        <end position="208"/>
    </location>
</feature>
<proteinExistence type="predicted"/>
<dbReference type="EMBL" id="QPFP01000002">
    <property type="protein sequence ID" value="TEB38653.1"/>
    <property type="molecule type" value="Genomic_DNA"/>
</dbReference>
<feature type="compositionally biased region" description="Polar residues" evidence="1">
    <location>
        <begin position="93"/>
        <end position="102"/>
    </location>
</feature>
<protein>
    <submittedName>
        <fullName evidence="2">Uncharacterized protein</fullName>
    </submittedName>
</protein>
<accession>A0A4Y7TWV4</accession>
<evidence type="ECO:0000256" key="1">
    <source>
        <dbReference type="SAM" id="MobiDB-lite"/>
    </source>
</evidence>
<evidence type="ECO:0000313" key="2">
    <source>
        <dbReference type="EMBL" id="TEB38653.1"/>
    </source>
</evidence>
<gene>
    <name evidence="2" type="ORF">FA13DRAFT_1784959</name>
</gene>
<dbReference type="AlphaFoldDB" id="A0A4Y7TWV4"/>
<dbReference type="Proteomes" id="UP000298030">
    <property type="component" value="Unassembled WGS sequence"/>
</dbReference>
<organism evidence="2 3">
    <name type="scientific">Coprinellus micaceus</name>
    <name type="common">Glistening ink-cap mushroom</name>
    <name type="synonym">Coprinus micaceus</name>
    <dbReference type="NCBI Taxonomy" id="71717"/>
    <lineage>
        <taxon>Eukaryota</taxon>
        <taxon>Fungi</taxon>
        <taxon>Dikarya</taxon>
        <taxon>Basidiomycota</taxon>
        <taxon>Agaricomycotina</taxon>
        <taxon>Agaricomycetes</taxon>
        <taxon>Agaricomycetidae</taxon>
        <taxon>Agaricales</taxon>
        <taxon>Agaricineae</taxon>
        <taxon>Psathyrellaceae</taxon>
        <taxon>Coprinellus</taxon>
    </lineage>
</organism>